<dbReference type="Proteomes" id="UP000509443">
    <property type="component" value="Chromosome"/>
</dbReference>
<evidence type="ECO:0000259" key="6">
    <source>
        <dbReference type="SMART" id="SM00644"/>
    </source>
</evidence>
<dbReference type="SUPFAM" id="SSF55846">
    <property type="entry name" value="N-acetylmuramoyl-L-alanine amidase-like"/>
    <property type="match status" value="1"/>
</dbReference>
<keyword evidence="5" id="KW-0961">Cell wall biogenesis/degradation</keyword>
<keyword evidence="8" id="KW-1185">Reference proteome</keyword>
<feature type="domain" description="N-acetylmuramoyl-L-alanine amidase" evidence="6">
    <location>
        <begin position="7"/>
        <end position="215"/>
    </location>
</feature>
<organism evidence="7 8">
    <name type="scientific">Bartonella alsatica</name>
    <dbReference type="NCBI Taxonomy" id="52764"/>
    <lineage>
        <taxon>Bacteria</taxon>
        <taxon>Pseudomonadati</taxon>
        <taxon>Pseudomonadota</taxon>
        <taxon>Alphaproteobacteria</taxon>
        <taxon>Hyphomicrobiales</taxon>
        <taxon>Bartonellaceae</taxon>
        <taxon>Bartonella</taxon>
    </lineage>
</organism>
<dbReference type="RefSeq" id="WP_005864691.1">
    <property type="nucleotide sequence ID" value="NZ_CACVBB010000004.1"/>
</dbReference>
<dbReference type="InterPro" id="IPR036366">
    <property type="entry name" value="PGBDSf"/>
</dbReference>
<dbReference type="InterPro" id="IPR002502">
    <property type="entry name" value="Amidase_domain"/>
</dbReference>
<accession>A0ABX6QFN2</accession>
<evidence type="ECO:0000313" key="7">
    <source>
        <dbReference type="EMBL" id="QLC51729.1"/>
    </source>
</evidence>
<comment type="similarity">
    <text evidence="2">Belongs to the N-acetylmuramoyl-L-alanine amidase 2 family.</text>
</comment>
<dbReference type="CDD" id="cd06583">
    <property type="entry name" value="PGRP"/>
    <property type="match status" value="1"/>
</dbReference>
<evidence type="ECO:0000256" key="5">
    <source>
        <dbReference type="ARBA" id="ARBA00023316"/>
    </source>
</evidence>
<protein>
    <recommendedName>
        <fullName evidence="3">N-acetylmuramoyl-L-alanine amidase</fullName>
        <ecNumber evidence="3">3.5.1.28</ecNumber>
    </recommendedName>
</protein>
<dbReference type="InterPro" id="IPR036505">
    <property type="entry name" value="Amidase/PGRP_sf"/>
</dbReference>
<evidence type="ECO:0000256" key="1">
    <source>
        <dbReference type="ARBA" id="ARBA00001561"/>
    </source>
</evidence>
<dbReference type="Gene3D" id="3.40.80.10">
    <property type="entry name" value="Peptidoglycan recognition protein-like"/>
    <property type="match status" value="1"/>
</dbReference>
<reference evidence="7 8" key="1">
    <citation type="submission" date="2020-06" db="EMBL/GenBank/DDBJ databases">
        <title>Complete closed genome sequence of Bartonella alsatica CIP 105477.</title>
        <authorList>
            <person name="Thibau A."/>
            <person name="Schultze T.G."/>
            <person name="Kempf V.A.J."/>
        </authorList>
    </citation>
    <scope>NUCLEOTIDE SEQUENCE [LARGE SCALE GENOMIC DNA]</scope>
    <source>
        <strain evidence="7 8">CIP 105477</strain>
    </source>
</reference>
<proteinExistence type="inferred from homology"/>
<dbReference type="SMART" id="SM00644">
    <property type="entry name" value="Ami_2"/>
    <property type="match status" value="1"/>
</dbReference>
<dbReference type="InterPro" id="IPR051206">
    <property type="entry name" value="NAMLAA_amidase_2"/>
</dbReference>
<comment type="catalytic activity">
    <reaction evidence="1">
        <text>Hydrolyzes the link between N-acetylmuramoyl residues and L-amino acid residues in certain cell-wall glycopeptides.</text>
        <dbReference type="EC" id="3.5.1.28"/>
    </reaction>
</comment>
<evidence type="ECO:0000256" key="3">
    <source>
        <dbReference type="ARBA" id="ARBA00011901"/>
    </source>
</evidence>
<gene>
    <name evidence="7" type="ORF">HWV54_01995</name>
</gene>
<dbReference type="InterPro" id="IPR036365">
    <property type="entry name" value="PGBD-like_sf"/>
</dbReference>
<dbReference type="SUPFAM" id="SSF47090">
    <property type="entry name" value="PGBD-like"/>
    <property type="match status" value="1"/>
</dbReference>
<dbReference type="EMBL" id="CP058235">
    <property type="protein sequence ID" value="QLC51729.1"/>
    <property type="molecule type" value="Genomic_DNA"/>
</dbReference>
<name>A0ABX6QFN2_9HYPH</name>
<dbReference type="Pfam" id="PF01510">
    <property type="entry name" value="Amidase_2"/>
    <property type="match status" value="1"/>
</dbReference>
<dbReference type="Gene3D" id="1.10.101.10">
    <property type="entry name" value="PGBD-like superfamily/PGBD"/>
    <property type="match status" value="1"/>
</dbReference>
<dbReference type="PANTHER" id="PTHR30417">
    <property type="entry name" value="N-ACETYLMURAMOYL-L-ALANINE AMIDASE AMID"/>
    <property type="match status" value="1"/>
</dbReference>
<sequence length="313" mass="35611">MYQIDYNSYRSVKSFNRRVRFLVMHYTSINFKDSIIALTGSAVSAHYLVPDPSEKTYVEAGFKDMRIFNLVDENERAWHAGVSSWAGRSNLNDTSIGIEIVNLATGHTDSFKETYLEAGFKDKHDFNPVDKNESKRFGVHLLSENSDLNDKAVELGSVDLVTYNNDAFTFPPYNPIQIEAVKELALNVLQRYPDIMPTDVVGHSDIAIGRKSDPGAAFPWKELYKAGIGAWYDDELKDHYQKQFCKSLPEKADVLARLKRYGYDVLAASIESGYRDLIRAFQLHFRQENYDGVLDAETAAIIYALVDKYFPLN</sequence>
<evidence type="ECO:0000256" key="4">
    <source>
        <dbReference type="ARBA" id="ARBA00022801"/>
    </source>
</evidence>
<keyword evidence="4" id="KW-0378">Hydrolase</keyword>
<dbReference type="EC" id="3.5.1.28" evidence="3"/>
<evidence type="ECO:0000313" key="8">
    <source>
        <dbReference type="Proteomes" id="UP000509443"/>
    </source>
</evidence>
<evidence type="ECO:0000256" key="2">
    <source>
        <dbReference type="ARBA" id="ARBA00007553"/>
    </source>
</evidence>
<dbReference type="PANTHER" id="PTHR30417:SF12">
    <property type="entry name" value="N-ACETYLMURAMOYL-L-ALANINE AMIDASE"/>
    <property type="match status" value="1"/>
</dbReference>